<organism evidence="1 2">
    <name type="scientific">Pristionchus mayeri</name>
    <dbReference type="NCBI Taxonomy" id="1317129"/>
    <lineage>
        <taxon>Eukaryota</taxon>
        <taxon>Metazoa</taxon>
        <taxon>Ecdysozoa</taxon>
        <taxon>Nematoda</taxon>
        <taxon>Chromadorea</taxon>
        <taxon>Rhabditida</taxon>
        <taxon>Rhabditina</taxon>
        <taxon>Diplogasteromorpha</taxon>
        <taxon>Diplogasteroidea</taxon>
        <taxon>Neodiplogasteridae</taxon>
        <taxon>Pristionchus</taxon>
    </lineage>
</organism>
<evidence type="ECO:0000313" key="2">
    <source>
        <dbReference type="Proteomes" id="UP001328107"/>
    </source>
</evidence>
<feature type="non-terminal residue" evidence="1">
    <location>
        <position position="145"/>
    </location>
</feature>
<evidence type="ECO:0000313" key="1">
    <source>
        <dbReference type="EMBL" id="GMR50322.1"/>
    </source>
</evidence>
<dbReference type="AlphaFoldDB" id="A0AAN5I357"/>
<comment type="caution">
    <text evidence="1">The sequence shown here is derived from an EMBL/GenBank/DDBJ whole genome shotgun (WGS) entry which is preliminary data.</text>
</comment>
<dbReference type="Proteomes" id="UP001328107">
    <property type="component" value="Unassembled WGS sequence"/>
</dbReference>
<protein>
    <submittedName>
        <fullName evidence="1">Uncharacterized protein</fullName>
    </submittedName>
</protein>
<proteinExistence type="predicted"/>
<gene>
    <name evidence="1" type="ORF">PMAYCL1PPCAC_20517</name>
</gene>
<reference evidence="2" key="1">
    <citation type="submission" date="2022-10" db="EMBL/GenBank/DDBJ databases">
        <title>Genome assembly of Pristionchus species.</title>
        <authorList>
            <person name="Yoshida K."/>
            <person name="Sommer R.J."/>
        </authorList>
    </citation>
    <scope>NUCLEOTIDE SEQUENCE [LARGE SCALE GENOMIC DNA]</scope>
    <source>
        <strain evidence="2">RS5460</strain>
    </source>
</reference>
<accession>A0AAN5I357</accession>
<sequence length="145" mass="16937">MVEITLMRMCCDFINQFNDEHNVDHLNLRIMETTASDPVNALLSFSSRVRLLYPNQYFISANHWTYMFGLQNVEWADIILAMLGRDMKLETLRINGMDVPRCLHLKAKKNSRSSFRNWIDLSPSKATTVCIDDLLISWTEDTLFE</sequence>
<keyword evidence="2" id="KW-1185">Reference proteome</keyword>
<dbReference type="EMBL" id="BTRK01000004">
    <property type="protein sequence ID" value="GMR50322.1"/>
    <property type="molecule type" value="Genomic_DNA"/>
</dbReference>
<name>A0AAN5I357_9BILA</name>